<dbReference type="AlphaFoldDB" id="A0A9P7VXC9"/>
<organism evidence="1 2">
    <name type="scientific">Guyanagaster necrorhizus</name>
    <dbReference type="NCBI Taxonomy" id="856835"/>
    <lineage>
        <taxon>Eukaryota</taxon>
        <taxon>Fungi</taxon>
        <taxon>Dikarya</taxon>
        <taxon>Basidiomycota</taxon>
        <taxon>Agaricomycotina</taxon>
        <taxon>Agaricomycetes</taxon>
        <taxon>Agaricomycetidae</taxon>
        <taxon>Agaricales</taxon>
        <taxon>Marasmiineae</taxon>
        <taxon>Physalacriaceae</taxon>
        <taxon>Guyanagaster</taxon>
    </lineage>
</organism>
<reference evidence="1" key="1">
    <citation type="submission" date="2020-11" db="EMBL/GenBank/DDBJ databases">
        <title>Adaptations for nitrogen fixation in a non-lichenized fungal sporocarp promotes dispersal by wood-feeding termites.</title>
        <authorList>
            <consortium name="DOE Joint Genome Institute"/>
            <person name="Koch R.A."/>
            <person name="Yoon G."/>
            <person name="Arayal U."/>
            <person name="Lail K."/>
            <person name="Amirebrahimi M."/>
            <person name="Labutti K."/>
            <person name="Lipzen A."/>
            <person name="Riley R."/>
            <person name="Barry K."/>
            <person name="Henrissat B."/>
            <person name="Grigoriev I.V."/>
            <person name="Herr J.R."/>
            <person name="Aime M.C."/>
        </authorList>
    </citation>
    <scope>NUCLEOTIDE SEQUENCE</scope>
    <source>
        <strain evidence="1">MCA 3950</strain>
    </source>
</reference>
<accession>A0A9P7VXC9</accession>
<protein>
    <submittedName>
        <fullName evidence="1">Uncharacterized protein</fullName>
    </submittedName>
</protein>
<gene>
    <name evidence="1" type="ORF">BT62DRAFT_930587</name>
</gene>
<dbReference type="RefSeq" id="XP_043041066.1">
    <property type="nucleotide sequence ID" value="XM_043185957.1"/>
</dbReference>
<proteinExistence type="predicted"/>
<dbReference type="EMBL" id="MU250531">
    <property type="protein sequence ID" value="KAG7447566.1"/>
    <property type="molecule type" value="Genomic_DNA"/>
</dbReference>
<dbReference type="GeneID" id="66108254"/>
<sequence length="62" mass="6973">MLLRISLSRFVGMGVTYQFSNPSRATIVNKYQLLQVFGDKNGVCLWILMAKAFSVIKNTAEC</sequence>
<evidence type="ECO:0000313" key="1">
    <source>
        <dbReference type="EMBL" id="KAG7447566.1"/>
    </source>
</evidence>
<name>A0A9P7VXC9_9AGAR</name>
<keyword evidence="2" id="KW-1185">Reference proteome</keyword>
<evidence type="ECO:0000313" key="2">
    <source>
        <dbReference type="Proteomes" id="UP000812287"/>
    </source>
</evidence>
<comment type="caution">
    <text evidence="1">The sequence shown here is derived from an EMBL/GenBank/DDBJ whole genome shotgun (WGS) entry which is preliminary data.</text>
</comment>
<dbReference type="Proteomes" id="UP000812287">
    <property type="component" value="Unassembled WGS sequence"/>
</dbReference>